<keyword evidence="3" id="KW-1185">Reference proteome</keyword>
<sequence length="234" mass="26484">MFRRLIGGPILADLPDFLAVQQELLEELAETPRRVGNTLEVLDNPILFDTTDFSLTANEPSPQSQWFCYAFSRPELEDARWTDQEADTRHKALTAFQSKLDTAGSLLKLYTTRYAEALSDGPEAEVRREISKRYHLLAHHAKSLIDDEGSADHHQGLLSVKCGRLREDRADCYDLSEDIDLGTEQARSGSDSRTVMHSLYSLIKERMSHGQGLTDEEDRELRELFSRQTAASAQ</sequence>
<dbReference type="EMBL" id="CP144539">
    <property type="protein sequence ID" value="WWC64982.1"/>
    <property type="molecule type" value="Genomic_DNA"/>
</dbReference>
<dbReference type="EMBL" id="KI894036">
    <property type="protein sequence ID" value="OBR81696.1"/>
    <property type="molecule type" value="Genomic_DNA"/>
</dbReference>
<dbReference type="AlphaFoldDB" id="A0A1A5ZV64"/>
<evidence type="ECO:0000313" key="3">
    <source>
        <dbReference type="Proteomes" id="UP000078595"/>
    </source>
</evidence>
<accession>A0A1A5ZV64</accession>
<organism evidence="1">
    <name type="scientific">Kwoniella dejecticola CBS 10117</name>
    <dbReference type="NCBI Taxonomy" id="1296121"/>
    <lineage>
        <taxon>Eukaryota</taxon>
        <taxon>Fungi</taxon>
        <taxon>Dikarya</taxon>
        <taxon>Basidiomycota</taxon>
        <taxon>Agaricomycotina</taxon>
        <taxon>Tremellomycetes</taxon>
        <taxon>Tremellales</taxon>
        <taxon>Cryptococcaceae</taxon>
        <taxon>Kwoniella</taxon>
    </lineage>
</organism>
<gene>
    <name evidence="1" type="ORF">I303_07606</name>
    <name evidence="2" type="ORF">I303_107596</name>
</gene>
<reference evidence="1" key="1">
    <citation type="submission" date="2013-07" db="EMBL/GenBank/DDBJ databases">
        <title>The Genome Sequence of Cryptococcus dejecticola CBS10117.</title>
        <authorList>
            <consortium name="The Broad Institute Genome Sequencing Platform"/>
            <person name="Cuomo C."/>
            <person name="Litvintseva A."/>
            <person name="Chen Y."/>
            <person name="Heitman J."/>
            <person name="Sun S."/>
            <person name="Springer D."/>
            <person name="Dromer F."/>
            <person name="Young S.K."/>
            <person name="Zeng Q."/>
            <person name="Gargeya S."/>
            <person name="Fitzgerald M."/>
            <person name="Abouelleil A."/>
            <person name="Alvarado L."/>
            <person name="Berlin A.M."/>
            <person name="Chapman S.B."/>
            <person name="Dewar J."/>
            <person name="Goldberg J."/>
            <person name="Griggs A."/>
            <person name="Gujja S."/>
            <person name="Hansen M."/>
            <person name="Howarth C."/>
            <person name="Imamovic A."/>
            <person name="Larimer J."/>
            <person name="McCowan C."/>
            <person name="Murphy C."/>
            <person name="Pearson M."/>
            <person name="Priest M."/>
            <person name="Roberts A."/>
            <person name="Saif S."/>
            <person name="Shea T."/>
            <person name="Sykes S."/>
            <person name="Wortman J."/>
            <person name="Nusbaum C."/>
            <person name="Birren B."/>
        </authorList>
    </citation>
    <scope>NUCLEOTIDE SEQUENCE [LARGE SCALE GENOMIC DNA]</scope>
    <source>
        <strain evidence="1">CBS 10117</strain>
    </source>
</reference>
<reference evidence="2" key="3">
    <citation type="submission" date="2024-02" db="EMBL/GenBank/DDBJ databases">
        <title>Comparative genomics of Cryptococcus and Kwoniella reveals pathogenesis evolution and contrasting modes of karyotype evolution via chromosome fusion or intercentromeric recombination.</title>
        <authorList>
            <person name="Coelho M.A."/>
            <person name="David-Palma M."/>
            <person name="Shea T."/>
            <person name="Bowers K."/>
            <person name="McGinley-Smith S."/>
            <person name="Mohammad A.W."/>
            <person name="Gnirke A."/>
            <person name="Yurkov A.M."/>
            <person name="Nowrousian M."/>
            <person name="Sun S."/>
            <person name="Cuomo C.A."/>
            <person name="Heitman J."/>
        </authorList>
    </citation>
    <scope>NUCLEOTIDE SEQUENCE</scope>
    <source>
        <strain evidence="2">CBS 10117</strain>
    </source>
</reference>
<dbReference type="GeneID" id="28971305"/>
<reference evidence="2" key="2">
    <citation type="submission" date="2013-07" db="EMBL/GenBank/DDBJ databases">
        <authorList>
            <consortium name="The Broad Institute Genome Sequencing Platform"/>
            <person name="Cuomo C."/>
            <person name="Litvintseva A."/>
            <person name="Chen Y."/>
            <person name="Heitman J."/>
            <person name="Sun S."/>
            <person name="Springer D."/>
            <person name="Dromer F."/>
            <person name="Young S.K."/>
            <person name="Zeng Q."/>
            <person name="Gargeya S."/>
            <person name="Fitzgerald M."/>
            <person name="Abouelleil A."/>
            <person name="Alvarado L."/>
            <person name="Berlin A.M."/>
            <person name="Chapman S.B."/>
            <person name="Dewar J."/>
            <person name="Goldberg J."/>
            <person name="Griggs A."/>
            <person name="Gujja S."/>
            <person name="Hansen M."/>
            <person name="Howarth C."/>
            <person name="Imamovic A."/>
            <person name="Larimer J."/>
            <person name="McCowan C."/>
            <person name="Murphy C."/>
            <person name="Pearson M."/>
            <person name="Priest M."/>
            <person name="Roberts A."/>
            <person name="Saif S."/>
            <person name="Shea T."/>
            <person name="Sykes S."/>
            <person name="Wortman J."/>
            <person name="Nusbaum C."/>
            <person name="Birren B."/>
        </authorList>
    </citation>
    <scope>NUCLEOTIDE SEQUENCE</scope>
    <source>
        <strain evidence="2">CBS 10117</strain>
    </source>
</reference>
<dbReference type="RefSeq" id="XP_018259538.1">
    <property type="nucleotide sequence ID" value="XM_018410870.1"/>
</dbReference>
<dbReference type="Proteomes" id="UP000078595">
    <property type="component" value="Chromosome 10"/>
</dbReference>
<protein>
    <submittedName>
        <fullName evidence="1">Uncharacterized protein</fullName>
    </submittedName>
</protein>
<evidence type="ECO:0000313" key="2">
    <source>
        <dbReference type="EMBL" id="WWC64982.1"/>
    </source>
</evidence>
<dbReference type="KEGG" id="kdj:28971305"/>
<name>A0A1A5ZV64_9TREE</name>
<evidence type="ECO:0000313" key="1">
    <source>
        <dbReference type="EMBL" id="OBR81696.1"/>
    </source>
</evidence>
<proteinExistence type="predicted"/>
<dbReference type="VEuPathDB" id="FungiDB:I303_07606"/>